<proteinExistence type="predicted"/>
<evidence type="ECO:0000259" key="1">
    <source>
        <dbReference type="Pfam" id="PF12641"/>
    </source>
</evidence>
<evidence type="ECO:0000313" key="2">
    <source>
        <dbReference type="EMBL" id="SEO61879.1"/>
    </source>
</evidence>
<protein>
    <submittedName>
        <fullName evidence="2">Flavodoxin domain-containing protein</fullName>
    </submittedName>
</protein>
<gene>
    <name evidence="2" type="ORF">SAMN02910314_00677</name>
</gene>
<dbReference type="Gene3D" id="3.40.50.360">
    <property type="match status" value="1"/>
</dbReference>
<dbReference type="SUPFAM" id="SSF52218">
    <property type="entry name" value="Flavoproteins"/>
    <property type="match status" value="1"/>
</dbReference>
<dbReference type="Pfam" id="PF12641">
    <property type="entry name" value="Flavodoxin_3"/>
    <property type="match status" value="1"/>
</dbReference>
<dbReference type="AlphaFoldDB" id="A0A172RX65"/>
<name>A0A172RX65_9ACTN</name>
<dbReference type="RefSeq" id="WP_066661281.1">
    <property type="nucleotide sequence ID" value="NZ_CP011402.1"/>
</dbReference>
<dbReference type="InterPro" id="IPR029039">
    <property type="entry name" value="Flavoprotein-like_sf"/>
</dbReference>
<dbReference type="GO" id="GO:0010181">
    <property type="term" value="F:FMN binding"/>
    <property type="evidence" value="ECO:0007669"/>
    <property type="project" value="InterPro"/>
</dbReference>
<dbReference type="Proteomes" id="UP000182975">
    <property type="component" value="Unassembled WGS sequence"/>
</dbReference>
<dbReference type="KEGG" id="ddt:AAY81_03195"/>
<dbReference type="EMBL" id="FOEC01000003">
    <property type="protein sequence ID" value="SEO61879.1"/>
    <property type="molecule type" value="Genomic_DNA"/>
</dbReference>
<evidence type="ECO:0000313" key="3">
    <source>
        <dbReference type="Proteomes" id="UP000182975"/>
    </source>
</evidence>
<dbReference type="STRING" id="79604.AAY81_03195"/>
<keyword evidence="3" id="KW-1185">Reference proteome</keyword>
<sequence length="171" mass="19472">MAKNITMLVSSRTGNTRKIANAVKDELELHGYRVHERDKGEAVRTENVIICFWCFKSRFDPLNAKLLEDMAGKRILAFGTFGGYPESVYGNKVRANVTADVDKHNTCLGVFLSQGKVGTHNIEKRRALPHDDPHYLDDAGVARIMESQRHPNENDMQRAKEFLLEHVRFFA</sequence>
<reference evidence="3" key="1">
    <citation type="submission" date="2016-10" db="EMBL/GenBank/DDBJ databases">
        <authorList>
            <person name="Varghese N."/>
        </authorList>
    </citation>
    <scope>NUCLEOTIDE SEQUENCE [LARGE SCALE GENOMIC DNA]</scope>
    <source>
        <strain evidence="3">DSM 21843</strain>
    </source>
</reference>
<accession>A0A172RX65</accession>
<dbReference type="InterPro" id="IPR008254">
    <property type="entry name" value="Flavodoxin/NO_synth"/>
</dbReference>
<organism evidence="2 3">
    <name type="scientific">Denitrobacterium detoxificans</name>
    <dbReference type="NCBI Taxonomy" id="79604"/>
    <lineage>
        <taxon>Bacteria</taxon>
        <taxon>Bacillati</taxon>
        <taxon>Actinomycetota</taxon>
        <taxon>Coriobacteriia</taxon>
        <taxon>Eggerthellales</taxon>
        <taxon>Eggerthellaceae</taxon>
        <taxon>Denitrobacterium</taxon>
    </lineage>
</organism>
<feature type="domain" description="Flavodoxin-like" evidence="1">
    <location>
        <begin position="8"/>
        <end position="163"/>
    </location>
</feature>